<keyword evidence="3" id="KW-1133">Transmembrane helix</keyword>
<evidence type="ECO:0000313" key="6">
    <source>
        <dbReference type="Proteomes" id="UP000683360"/>
    </source>
</evidence>
<dbReference type="InterPro" id="IPR019748">
    <property type="entry name" value="FERM_central"/>
</dbReference>
<dbReference type="SMART" id="SM01195">
    <property type="entry name" value="FA"/>
    <property type="match status" value="1"/>
</dbReference>
<organism evidence="5 6">
    <name type="scientific">Mytilus edulis</name>
    <name type="common">Blue mussel</name>
    <dbReference type="NCBI Taxonomy" id="6550"/>
    <lineage>
        <taxon>Eukaryota</taxon>
        <taxon>Metazoa</taxon>
        <taxon>Spiralia</taxon>
        <taxon>Lophotrochozoa</taxon>
        <taxon>Mollusca</taxon>
        <taxon>Bivalvia</taxon>
        <taxon>Autobranchia</taxon>
        <taxon>Pteriomorphia</taxon>
        <taxon>Mytilida</taxon>
        <taxon>Mytiloidea</taxon>
        <taxon>Mytilidae</taxon>
        <taxon>Mytilinae</taxon>
        <taxon>Mytilus</taxon>
    </lineage>
</organism>
<proteinExistence type="predicted"/>
<evidence type="ECO:0000256" key="1">
    <source>
        <dbReference type="ARBA" id="ARBA00023125"/>
    </source>
</evidence>
<dbReference type="PROSITE" id="PS50057">
    <property type="entry name" value="FERM_3"/>
    <property type="match status" value="1"/>
</dbReference>
<dbReference type="Pfam" id="PF08736">
    <property type="entry name" value="FA"/>
    <property type="match status" value="1"/>
</dbReference>
<dbReference type="InterPro" id="IPR014352">
    <property type="entry name" value="FERM/acyl-CoA-bd_prot_sf"/>
</dbReference>
<keyword evidence="3" id="KW-0812">Transmembrane</keyword>
<evidence type="ECO:0000256" key="3">
    <source>
        <dbReference type="SAM" id="Phobius"/>
    </source>
</evidence>
<dbReference type="GO" id="GO:0031032">
    <property type="term" value="P:actomyosin structure organization"/>
    <property type="evidence" value="ECO:0007669"/>
    <property type="project" value="TreeGrafter"/>
</dbReference>
<dbReference type="Pfam" id="PF09380">
    <property type="entry name" value="FERM_C"/>
    <property type="match status" value="1"/>
</dbReference>
<dbReference type="InterPro" id="IPR010998">
    <property type="entry name" value="Integrase_recombinase_N"/>
</dbReference>
<dbReference type="SUPFAM" id="SSF47031">
    <property type="entry name" value="Second domain of FERM"/>
    <property type="match status" value="1"/>
</dbReference>
<keyword evidence="3" id="KW-0472">Membrane</keyword>
<protein>
    <submittedName>
        <fullName evidence="5">FERM domain-containing protein 5,FERM domain-containing protein 3</fullName>
    </submittedName>
</protein>
<evidence type="ECO:0000259" key="4">
    <source>
        <dbReference type="PROSITE" id="PS50057"/>
    </source>
</evidence>
<feature type="transmembrane region" description="Helical" evidence="3">
    <location>
        <begin position="862"/>
        <end position="882"/>
    </location>
</feature>
<dbReference type="InterPro" id="IPR019749">
    <property type="entry name" value="Band_41_domain"/>
</dbReference>
<keyword evidence="6" id="KW-1185">Reference proteome</keyword>
<dbReference type="Gene3D" id="1.10.150.130">
    <property type="match status" value="1"/>
</dbReference>
<dbReference type="PRINTS" id="PR00935">
    <property type="entry name" value="BAND41"/>
</dbReference>
<dbReference type="InterPro" id="IPR011993">
    <property type="entry name" value="PH-like_dom_sf"/>
</dbReference>
<feature type="region of interest" description="Disordered" evidence="2">
    <location>
        <begin position="795"/>
        <end position="838"/>
    </location>
</feature>
<dbReference type="GO" id="GO:0008092">
    <property type="term" value="F:cytoskeletal protein binding"/>
    <property type="evidence" value="ECO:0007669"/>
    <property type="project" value="InterPro"/>
</dbReference>
<dbReference type="EMBL" id="CAJPWZ010003331">
    <property type="protein sequence ID" value="CAG2257631.1"/>
    <property type="molecule type" value="Genomic_DNA"/>
</dbReference>
<dbReference type="OrthoDB" id="6266673at2759"/>
<dbReference type="Proteomes" id="UP000683360">
    <property type="component" value="Unassembled WGS sequence"/>
</dbReference>
<evidence type="ECO:0000256" key="2">
    <source>
        <dbReference type="SAM" id="MobiDB-lite"/>
    </source>
</evidence>
<dbReference type="PANTHER" id="PTHR23280">
    <property type="entry name" value="4.1 G PROTEIN"/>
    <property type="match status" value="1"/>
</dbReference>
<accession>A0A8S3VIJ2</accession>
<dbReference type="InterPro" id="IPR018980">
    <property type="entry name" value="FERM_PH-like_C"/>
</dbReference>
<name>A0A8S3VIJ2_MYTED</name>
<keyword evidence="1" id="KW-0238">DNA-binding</keyword>
<dbReference type="SMART" id="SM00295">
    <property type="entry name" value="B41"/>
    <property type="match status" value="1"/>
</dbReference>
<gene>
    <name evidence="5" type="ORF">MEDL_68845</name>
</gene>
<dbReference type="InterPro" id="IPR000299">
    <property type="entry name" value="FERM_domain"/>
</dbReference>
<evidence type="ECO:0000313" key="5">
    <source>
        <dbReference type="EMBL" id="CAG2257631.1"/>
    </source>
</evidence>
<dbReference type="GO" id="GO:0005856">
    <property type="term" value="C:cytoskeleton"/>
    <property type="evidence" value="ECO:0007669"/>
    <property type="project" value="TreeGrafter"/>
</dbReference>
<dbReference type="Gene3D" id="1.20.80.10">
    <property type="match status" value="1"/>
</dbReference>
<dbReference type="InterPro" id="IPR014847">
    <property type="entry name" value="FA"/>
</dbReference>
<dbReference type="InterPro" id="IPR035963">
    <property type="entry name" value="FERM_2"/>
</dbReference>
<reference evidence="5" key="1">
    <citation type="submission" date="2021-03" db="EMBL/GenBank/DDBJ databases">
        <authorList>
            <person name="Bekaert M."/>
        </authorList>
    </citation>
    <scope>NUCLEOTIDE SEQUENCE</scope>
</reference>
<feature type="domain" description="FERM" evidence="4">
    <location>
        <begin position="267"/>
        <end position="586"/>
    </location>
</feature>
<dbReference type="SUPFAM" id="SSF47823">
    <property type="entry name" value="lambda integrase-like, N-terminal domain"/>
    <property type="match status" value="1"/>
</dbReference>
<dbReference type="CDD" id="cd14473">
    <property type="entry name" value="FERM_B-lobe"/>
    <property type="match status" value="1"/>
</dbReference>
<dbReference type="Pfam" id="PF00373">
    <property type="entry name" value="FERM_M"/>
    <property type="match status" value="1"/>
</dbReference>
<comment type="caution">
    <text evidence="5">The sequence shown here is derived from an EMBL/GenBank/DDBJ whole genome shotgun (WGS) entry which is preliminary data.</text>
</comment>
<sequence>MKGDLEWWVANVSTELRHISHGSPQIVIQTDASLLGWGGILSDNEIGVCLFVSSFQFIEPVHFQNQRGRCKRSSNSSILADTNLVSETNAVVNRQSNRSSKEQEDFESSSRSTICSSFTQENETNCMSSVRSSFRERGFSKETTHILMSSWKSSTKKQYQVYIRKWFKYCNKKQINCFQISVGTVLEFFTTLFKEGNLGYSSLNLARGALSSLGLTIDSIPVGRHAMVIRYMKGIFNLRPPRPRYESTWDAYPPDRRLCVYTVYKEYVFRTKLFRGKHEPLLLSYVKPHQPVSRDTISRWIKVVMAKANIDTTIFKAHSVRSASVSKAKMNAVPISRILQKQDGVNPTVLCFRVKFYPADPMKLHEEITRYHLFLQLRRDLHHGRLLCSPADANLLATYIVQSEVGDYDPQDHPQGYVTEFKMLPKQNSRQEEQIMELHKTLSGQVPAEAESNFLKKASTLDTYGVDPHQVKDQKGTSLYLGVTHQGIMTFHGSRRTQLYKWPQIKRIIFEGKMFILHVSTTEDEDQDKSKKLTTNAYLCTGPTERYSLGRKTKQAPVGYKCTTAAACKYLWRCAVEQQLFFTLANSVSPPKVKSGGNIFSRGSKFRFSGRCQQEAYTASEKIDRSEPDLVRTSSLPNYARKVDSRPNINKFNTIGYGNAIKEDKTKKRYQETPIDVTHKETKEKSSPVTNLAPSPIVVAPMAASEDSSLDEVIEHNKVVQVESEPPKKMNGSVPTHVLETTFDSMPNYEPEQTILEDSINNLAGYDESYDTEEDVTKSSLEDQIKDLEDYIIKKDSEPQQSNHVTKQEPVIEETVAPVESNRNKSAPPAQKENDVSPVTAQPASQIVEEKPKNGGVGCCKILFFTLFFILVTLAVTLIVILNSNIKHPMVSELRKQFKFIDPVRDYITHKVHAILKKS</sequence>
<dbReference type="GO" id="GO:0003677">
    <property type="term" value="F:DNA binding"/>
    <property type="evidence" value="ECO:0007669"/>
    <property type="project" value="UniProtKB-KW"/>
</dbReference>
<dbReference type="InterPro" id="IPR000798">
    <property type="entry name" value="Ez/rad/moesin-like"/>
</dbReference>
<dbReference type="FunFam" id="1.20.80.10:FF:000006">
    <property type="entry name" value="FERM domain-containing protein 5 isoform X1"/>
    <property type="match status" value="1"/>
</dbReference>
<dbReference type="PANTHER" id="PTHR23280:SF32">
    <property type="entry name" value="FI22325P1"/>
    <property type="match status" value="1"/>
</dbReference>
<dbReference type="AlphaFoldDB" id="A0A8S3VIJ2"/>
<dbReference type="SMART" id="SM01196">
    <property type="entry name" value="FERM_C"/>
    <property type="match status" value="1"/>
</dbReference>
<dbReference type="PRINTS" id="PR00661">
    <property type="entry name" value="ERMFAMILY"/>
</dbReference>
<dbReference type="SUPFAM" id="SSF50729">
    <property type="entry name" value="PH domain-like"/>
    <property type="match status" value="1"/>
</dbReference>
<dbReference type="Gene3D" id="2.30.29.30">
    <property type="entry name" value="Pleckstrin-homology domain (PH domain)/Phosphotyrosine-binding domain (PTB)"/>
    <property type="match status" value="1"/>
</dbReference>